<evidence type="ECO:0000313" key="1">
    <source>
        <dbReference type="EMBL" id="RIA84763.1"/>
    </source>
</evidence>
<proteinExistence type="predicted"/>
<dbReference type="AlphaFoldDB" id="A0A397SEW0"/>
<dbReference type="OrthoDB" id="2481175at2759"/>
<evidence type="ECO:0000313" key="2">
    <source>
        <dbReference type="Proteomes" id="UP000265703"/>
    </source>
</evidence>
<protein>
    <submittedName>
        <fullName evidence="1">Uncharacterized protein</fullName>
    </submittedName>
</protein>
<sequence>MVLFDDSTTDEHELSKDILAINTIFICRLQGRRAAKSYAETLAEVMDGIGEIDL</sequence>
<reference evidence="1 2" key="1">
    <citation type="submission" date="2018-06" db="EMBL/GenBank/DDBJ databases">
        <title>Comparative genomics reveals the genomic features of Rhizophagus irregularis, R. cerebriforme, R. diaphanum and Gigaspora rosea, and their symbiotic lifestyle signature.</title>
        <authorList>
            <person name="Morin E."/>
            <person name="San Clemente H."/>
            <person name="Chen E.C.H."/>
            <person name="De La Providencia I."/>
            <person name="Hainaut M."/>
            <person name="Kuo A."/>
            <person name="Kohler A."/>
            <person name="Murat C."/>
            <person name="Tang N."/>
            <person name="Roy S."/>
            <person name="Loubradou J."/>
            <person name="Henrissat B."/>
            <person name="Grigoriev I.V."/>
            <person name="Corradi N."/>
            <person name="Roux C."/>
            <person name="Martin F.M."/>
        </authorList>
    </citation>
    <scope>NUCLEOTIDE SEQUENCE [LARGE SCALE GENOMIC DNA]</scope>
    <source>
        <strain evidence="1 2">DAOM 227022</strain>
    </source>
</reference>
<dbReference type="Gene3D" id="1.10.287.2170">
    <property type="match status" value="1"/>
</dbReference>
<dbReference type="EMBL" id="QKYT01000470">
    <property type="protein sequence ID" value="RIA84763.1"/>
    <property type="molecule type" value="Genomic_DNA"/>
</dbReference>
<gene>
    <name evidence="1" type="ORF">C1645_783479</name>
</gene>
<dbReference type="Proteomes" id="UP000265703">
    <property type="component" value="Unassembled WGS sequence"/>
</dbReference>
<keyword evidence="2" id="KW-1185">Reference proteome</keyword>
<accession>A0A397SEW0</accession>
<organism evidence="1 2">
    <name type="scientific">Glomus cerebriforme</name>
    <dbReference type="NCBI Taxonomy" id="658196"/>
    <lineage>
        <taxon>Eukaryota</taxon>
        <taxon>Fungi</taxon>
        <taxon>Fungi incertae sedis</taxon>
        <taxon>Mucoromycota</taxon>
        <taxon>Glomeromycotina</taxon>
        <taxon>Glomeromycetes</taxon>
        <taxon>Glomerales</taxon>
        <taxon>Glomeraceae</taxon>
        <taxon>Glomus</taxon>
    </lineage>
</organism>
<comment type="caution">
    <text evidence="1">The sequence shown here is derived from an EMBL/GenBank/DDBJ whole genome shotgun (WGS) entry which is preliminary data.</text>
</comment>
<name>A0A397SEW0_9GLOM</name>